<evidence type="ECO:0000259" key="14">
    <source>
        <dbReference type="Pfam" id="PF00487"/>
    </source>
</evidence>
<dbReference type="InterPro" id="IPR005804">
    <property type="entry name" value="FA_desaturase_dom"/>
</dbReference>
<dbReference type="PATRIC" id="fig|389348.3.peg.676"/>
<evidence type="ECO:0000256" key="3">
    <source>
        <dbReference type="ARBA" id="ARBA00022516"/>
    </source>
</evidence>
<evidence type="ECO:0000256" key="1">
    <source>
        <dbReference type="ARBA" id="ARBA00004141"/>
    </source>
</evidence>
<evidence type="ECO:0000256" key="6">
    <source>
        <dbReference type="ARBA" id="ARBA00022989"/>
    </source>
</evidence>
<accession>A0A0U5JC38</accession>
<organism evidence="15 16">
    <name type="scientific">Candidatus Protochlamydia naegleriophila</name>
    <dbReference type="NCBI Taxonomy" id="389348"/>
    <lineage>
        <taxon>Bacteria</taxon>
        <taxon>Pseudomonadati</taxon>
        <taxon>Chlamydiota</taxon>
        <taxon>Chlamydiia</taxon>
        <taxon>Parachlamydiales</taxon>
        <taxon>Parachlamydiaceae</taxon>
        <taxon>Candidatus Protochlamydia</taxon>
    </lineage>
</organism>
<dbReference type="EC" id="1.14.-.-" evidence="15"/>
<dbReference type="KEGG" id="pnl:PNK_0615"/>
<feature type="transmembrane region" description="Helical" evidence="13">
    <location>
        <begin position="12"/>
        <end position="31"/>
    </location>
</feature>
<evidence type="ECO:0000313" key="15">
    <source>
        <dbReference type="EMBL" id="CUI16242.1"/>
    </source>
</evidence>
<dbReference type="STRING" id="389348.PNK_0615"/>
<evidence type="ECO:0000256" key="12">
    <source>
        <dbReference type="SAM" id="Coils"/>
    </source>
</evidence>
<dbReference type="AlphaFoldDB" id="A0A0U5JC38"/>
<dbReference type="EMBL" id="LN879502">
    <property type="protein sequence ID" value="CUI16242.1"/>
    <property type="molecule type" value="Genomic_DNA"/>
</dbReference>
<evidence type="ECO:0000313" key="16">
    <source>
        <dbReference type="Proteomes" id="UP000069902"/>
    </source>
</evidence>
<name>A0A0U5JC38_9BACT</name>
<keyword evidence="8" id="KW-0408">Iron</keyword>
<keyword evidence="10 13" id="KW-0472">Membrane</keyword>
<feature type="transmembrane region" description="Helical" evidence="13">
    <location>
        <begin position="150"/>
        <end position="170"/>
    </location>
</feature>
<proteinExistence type="inferred from homology"/>
<keyword evidence="5" id="KW-0276">Fatty acid metabolism</keyword>
<evidence type="ECO:0000256" key="4">
    <source>
        <dbReference type="ARBA" id="ARBA00022692"/>
    </source>
</evidence>
<dbReference type="CDD" id="cd03505">
    <property type="entry name" value="Delta9-FADS-like"/>
    <property type="match status" value="1"/>
</dbReference>
<dbReference type="PRINTS" id="PR00075">
    <property type="entry name" value="FACDDSATRASE"/>
</dbReference>
<keyword evidence="7 15" id="KW-0560">Oxidoreductase</keyword>
<dbReference type="InParanoid" id="A0A0U5JC38"/>
<feature type="transmembrane region" description="Helical" evidence="13">
    <location>
        <begin position="176"/>
        <end position="195"/>
    </location>
</feature>
<dbReference type="Pfam" id="PF00487">
    <property type="entry name" value="FA_desaturase"/>
    <property type="match status" value="1"/>
</dbReference>
<gene>
    <name evidence="15" type="ORF">PNK_0615</name>
</gene>
<feature type="coiled-coil region" evidence="12">
    <location>
        <begin position="299"/>
        <end position="357"/>
    </location>
</feature>
<evidence type="ECO:0000256" key="11">
    <source>
        <dbReference type="ARBA" id="ARBA00023160"/>
    </source>
</evidence>
<evidence type="ECO:0000256" key="13">
    <source>
        <dbReference type="SAM" id="Phobius"/>
    </source>
</evidence>
<dbReference type="PANTHER" id="PTHR11351:SF31">
    <property type="entry name" value="DESATURASE 1, ISOFORM A-RELATED"/>
    <property type="match status" value="1"/>
</dbReference>
<comment type="subcellular location">
    <subcellularLocation>
        <location evidence="1">Membrane</location>
        <topology evidence="1">Multi-pass membrane protein</topology>
    </subcellularLocation>
</comment>
<keyword evidence="4 13" id="KW-0812">Transmembrane</keyword>
<feature type="domain" description="Fatty acid desaturase" evidence="14">
    <location>
        <begin position="34"/>
        <end position="255"/>
    </location>
</feature>
<dbReference type="GO" id="GO:0016717">
    <property type="term" value="F:oxidoreductase activity, acting on paired donors, with oxidation of a pair of donors resulting in the reduction of molecular oxygen to two molecules of water"/>
    <property type="evidence" value="ECO:0007669"/>
    <property type="project" value="InterPro"/>
</dbReference>
<evidence type="ECO:0000256" key="10">
    <source>
        <dbReference type="ARBA" id="ARBA00023136"/>
    </source>
</evidence>
<evidence type="ECO:0000256" key="5">
    <source>
        <dbReference type="ARBA" id="ARBA00022832"/>
    </source>
</evidence>
<comment type="similarity">
    <text evidence="2">Belongs to the fatty acid desaturase type 2 family.</text>
</comment>
<evidence type="ECO:0000256" key="7">
    <source>
        <dbReference type="ARBA" id="ARBA00023002"/>
    </source>
</evidence>
<protein>
    <submittedName>
        <fullName evidence="15">Putative fatty-acid desaturase</fullName>
        <ecNumber evidence="15">1.14.-.-</ecNumber>
    </submittedName>
</protein>
<dbReference type="GO" id="GO:0006633">
    <property type="term" value="P:fatty acid biosynthetic process"/>
    <property type="evidence" value="ECO:0007669"/>
    <property type="project" value="UniProtKB-KW"/>
</dbReference>
<dbReference type="GO" id="GO:0016020">
    <property type="term" value="C:membrane"/>
    <property type="evidence" value="ECO:0007669"/>
    <property type="project" value="UniProtKB-SubCell"/>
</dbReference>
<dbReference type="PANTHER" id="PTHR11351">
    <property type="entry name" value="ACYL-COA DESATURASE"/>
    <property type="match status" value="1"/>
</dbReference>
<keyword evidence="6 13" id="KW-1133">Transmembrane helix</keyword>
<keyword evidence="16" id="KW-1185">Reference proteome</keyword>
<feature type="transmembrane region" description="Helical" evidence="13">
    <location>
        <begin position="37"/>
        <end position="57"/>
    </location>
</feature>
<dbReference type="InterPro" id="IPR015876">
    <property type="entry name" value="Acyl-CoA_DS"/>
</dbReference>
<reference evidence="16" key="1">
    <citation type="submission" date="2015-09" db="EMBL/GenBank/DDBJ databases">
        <authorList>
            <person name="Bertelli C."/>
        </authorList>
    </citation>
    <scope>NUCLEOTIDE SEQUENCE [LARGE SCALE GENOMIC DNA]</scope>
    <source>
        <strain evidence="16">KNic</strain>
    </source>
</reference>
<sequence length="376" mass="44630">MKIKEFNWGPGLFLIIYQTLLLISLPFYFYYAPPSWGMVAVSVVLLYLTGLSITAGYHRFYSHRSYKAKPVVEAALLFFGSMAGQGSALRWSFDHRLHHAHVDTDEDPYSIKKGFWYAHFLWILEKQKKIDPKVVPDLLRNPLVQFQHKYDFLLMITTNVIAFFFVGWLLDDYVGAFFLACWTRLFALHHFTWFINSLAHTWGDRPFCQEQSAVNNYVIALLTFGEGYHNYHHTFANDYRNGIRWYHFDPTKWLIWSLNKVGLTTGLKRMDAYTIKKRMVLERQQLLLDRVCDLWYVKKDELEKTVLELSDRLVAKIAEFNKLRDDYRAARREGQERERLKEVKLELAKLKKSLKADWRLWIKLSRNILKLKPLNI</sequence>
<evidence type="ECO:0000256" key="8">
    <source>
        <dbReference type="ARBA" id="ARBA00023004"/>
    </source>
</evidence>
<evidence type="ECO:0000256" key="9">
    <source>
        <dbReference type="ARBA" id="ARBA00023098"/>
    </source>
</evidence>
<keyword evidence="9" id="KW-0443">Lipid metabolism</keyword>
<dbReference type="RefSeq" id="WP_051981885.1">
    <property type="nucleotide sequence ID" value="NZ_LN879502.1"/>
</dbReference>
<keyword evidence="12" id="KW-0175">Coiled coil</keyword>
<keyword evidence="3" id="KW-0444">Lipid biosynthesis</keyword>
<dbReference type="Proteomes" id="UP000069902">
    <property type="component" value="Chromosome cPNK"/>
</dbReference>
<keyword evidence="11" id="KW-0275">Fatty acid biosynthesis</keyword>
<evidence type="ECO:0000256" key="2">
    <source>
        <dbReference type="ARBA" id="ARBA00008749"/>
    </source>
</evidence>